<protein>
    <recommendedName>
        <fullName evidence="4">Lipoprotein</fullName>
    </recommendedName>
</protein>
<reference evidence="3" key="1">
    <citation type="journal article" date="2019" name="Int. J. Syst. Evol. Microbiol.">
        <title>The Global Catalogue of Microorganisms (GCM) 10K type strain sequencing project: providing services to taxonomists for standard genome sequencing and annotation.</title>
        <authorList>
            <consortium name="The Broad Institute Genomics Platform"/>
            <consortium name="The Broad Institute Genome Sequencing Center for Infectious Disease"/>
            <person name="Wu L."/>
            <person name="Ma J."/>
        </authorList>
    </citation>
    <scope>NUCLEOTIDE SEQUENCE [LARGE SCALE GENOMIC DNA]</scope>
    <source>
        <strain evidence="3">JCM 17656</strain>
    </source>
</reference>
<evidence type="ECO:0000313" key="3">
    <source>
        <dbReference type="Proteomes" id="UP001500707"/>
    </source>
</evidence>
<organism evidence="2 3">
    <name type="scientific">Streptomyces osmaniensis</name>
    <dbReference type="NCBI Taxonomy" id="593134"/>
    <lineage>
        <taxon>Bacteria</taxon>
        <taxon>Bacillati</taxon>
        <taxon>Actinomycetota</taxon>
        <taxon>Actinomycetes</taxon>
        <taxon>Kitasatosporales</taxon>
        <taxon>Streptomycetaceae</taxon>
        <taxon>Streptomyces</taxon>
    </lineage>
</organism>
<proteinExistence type="predicted"/>
<dbReference type="Proteomes" id="UP001500707">
    <property type="component" value="Unassembled WGS sequence"/>
</dbReference>
<comment type="caution">
    <text evidence="2">The sequence shown here is derived from an EMBL/GenBank/DDBJ whole genome shotgun (WGS) entry which is preliminary data.</text>
</comment>
<evidence type="ECO:0008006" key="4">
    <source>
        <dbReference type="Google" id="ProtNLM"/>
    </source>
</evidence>
<evidence type="ECO:0000256" key="1">
    <source>
        <dbReference type="SAM" id="MobiDB-lite"/>
    </source>
</evidence>
<accession>A0ABP6WE19</accession>
<name>A0ABP6WE19_9ACTN</name>
<evidence type="ECO:0000313" key="2">
    <source>
        <dbReference type="EMBL" id="GAA3548078.1"/>
    </source>
</evidence>
<dbReference type="EMBL" id="BAABCE010000006">
    <property type="protein sequence ID" value="GAA3548078.1"/>
    <property type="molecule type" value="Genomic_DNA"/>
</dbReference>
<feature type="compositionally biased region" description="Low complexity" evidence="1">
    <location>
        <begin position="26"/>
        <end position="44"/>
    </location>
</feature>
<feature type="compositionally biased region" description="Pro residues" evidence="1">
    <location>
        <begin position="45"/>
        <end position="59"/>
    </location>
</feature>
<feature type="region of interest" description="Disordered" evidence="1">
    <location>
        <begin position="13"/>
        <end position="64"/>
    </location>
</feature>
<gene>
    <name evidence="2" type="ORF">GCM10022295_32490</name>
</gene>
<sequence length="171" mass="17624">MVAGLLGLAGCASEQGAAGAERSDVAAGTPTAASPSAPTSHSAPATPPAGSPRPSPVPVTGPDQLLVTMEVTGGFAGVQKEVVLRGDGTVHTTDKGERAVRRTSAAQFTELRTLLGDPALDDVSDFTKNMQAADLFQYTLRFGGRTVRTDLSAEEPALDRLVQALNAWLPK</sequence>
<keyword evidence="3" id="KW-1185">Reference proteome</keyword>